<organism evidence="5 6">
    <name type="scientific">Nematostella vectensis</name>
    <name type="common">Starlet sea anemone</name>
    <dbReference type="NCBI Taxonomy" id="45351"/>
    <lineage>
        <taxon>Eukaryota</taxon>
        <taxon>Metazoa</taxon>
        <taxon>Cnidaria</taxon>
        <taxon>Anthozoa</taxon>
        <taxon>Hexacorallia</taxon>
        <taxon>Actiniaria</taxon>
        <taxon>Edwardsiidae</taxon>
        <taxon>Nematostella</taxon>
    </lineage>
</organism>
<feature type="domain" description="Shieldin complex subunit 2 second OB fold" evidence="4">
    <location>
        <begin position="395"/>
        <end position="474"/>
    </location>
</feature>
<evidence type="ECO:0008006" key="7">
    <source>
        <dbReference type="Google" id="ProtNLM"/>
    </source>
</evidence>
<feature type="compositionally biased region" description="Polar residues" evidence="1">
    <location>
        <begin position="127"/>
        <end position="148"/>
    </location>
</feature>
<dbReference type="HOGENOM" id="CLU_401882_0_0_1"/>
<dbReference type="Pfam" id="PF21669">
    <property type="entry name" value="SHLD2_OB1"/>
    <property type="match status" value="1"/>
</dbReference>
<dbReference type="AlphaFoldDB" id="A7SBY0"/>
<reference evidence="5 6" key="1">
    <citation type="journal article" date="2007" name="Science">
        <title>Sea anemone genome reveals ancestral eumetazoan gene repertoire and genomic organization.</title>
        <authorList>
            <person name="Putnam N.H."/>
            <person name="Srivastava M."/>
            <person name="Hellsten U."/>
            <person name="Dirks B."/>
            <person name="Chapman J."/>
            <person name="Salamov A."/>
            <person name="Terry A."/>
            <person name="Shapiro H."/>
            <person name="Lindquist E."/>
            <person name="Kapitonov V.V."/>
            <person name="Jurka J."/>
            <person name="Genikhovich G."/>
            <person name="Grigoriev I.V."/>
            <person name="Lucas S.M."/>
            <person name="Steele R.E."/>
            <person name="Finnerty J.R."/>
            <person name="Technau U."/>
            <person name="Martindale M.Q."/>
            <person name="Rokhsar D.S."/>
        </authorList>
    </citation>
    <scope>NUCLEOTIDE SEQUENCE [LARGE SCALE GENOMIC DNA]</scope>
    <source>
        <strain evidence="6">CH2 X CH6</strain>
    </source>
</reference>
<dbReference type="InterPro" id="IPR012340">
    <property type="entry name" value="NA-bd_OB-fold"/>
</dbReference>
<evidence type="ECO:0000313" key="6">
    <source>
        <dbReference type="Proteomes" id="UP000001593"/>
    </source>
</evidence>
<dbReference type="GO" id="GO:0035861">
    <property type="term" value="C:site of double-strand break"/>
    <property type="evidence" value="ECO:0000318"/>
    <property type="project" value="GO_Central"/>
</dbReference>
<dbReference type="PANTHER" id="PTHR14495">
    <property type="entry name" value="SHIELDIN COMPLEX SUBUNIT 2"/>
    <property type="match status" value="1"/>
</dbReference>
<dbReference type="PhylomeDB" id="A7SBY0"/>
<dbReference type="InParanoid" id="A7SBY0"/>
<dbReference type="PANTHER" id="PTHR14495:SF2">
    <property type="entry name" value="SHIELDIN COMPLEX SUBUNIT 2"/>
    <property type="match status" value="1"/>
</dbReference>
<evidence type="ECO:0000259" key="3">
    <source>
        <dbReference type="Pfam" id="PF21669"/>
    </source>
</evidence>
<proteinExistence type="predicted"/>
<gene>
    <name evidence="5" type="ORF">NEMVEDRAFT_v1g244209</name>
</gene>
<feature type="region of interest" description="Disordered" evidence="1">
    <location>
        <begin position="125"/>
        <end position="148"/>
    </location>
</feature>
<feature type="domain" description="Shieldin complex subunit 2 first OB fold" evidence="3">
    <location>
        <begin position="234"/>
        <end position="365"/>
    </location>
</feature>
<accession>A7SBY0</accession>
<dbReference type="InterPro" id="IPR049507">
    <property type="entry name" value="SHLD2_OB1"/>
</dbReference>
<sequence>MADAAGKNWSHILVFLPPPLNLQKTKRRLCIEGLVKQEVKWLREDFCFNGGHLRIADSLRADTSESSLFLDYNPQEIQDSVHCYLESEFTGNVLQAGIKDLDAQLQNEYDEIQAASQMLLQCAKDSPANSNQGKNGNPISRRSSLYSQVDQVHQMTQDDAYTQQSLRVYAEKNISKFTCDTTTVEMSLSVALSSSTSLTNSSLTSSSISSSSPSPLKNLTTAHTDFLQIKLPDIAQKLTSLIDCKLGKSPSNIICVVLQVNPIREIQMKSGVNAGRFVALSSIVVADETKPYFRLTLWREASKWAERVKTGEFIVMTSVKIEEWKDEYIGQTTYQSSLYNLHQPEMPLSSDWLKLVSQTRIDQLMSWARRSHRYLFSLSNPVEVRHRSIDELRGNSLVHFKGKLVKILYQNPKRVYSYGNQRLPKLVAVLEGAEQKTIDACLWGRQADWLSALQRGVGCVWDLQYLAVTYDSTIDAFTLHTTPKSTKTLIPNQDPVSALFSKNTATRFENLQELLDENFNGTAVVEGVIVRIVFSSSDGLVKIDKEHDLNSAVFRGLTFVGCASCTRALEQDQNGIYGQCTYCLYNHVDYGYSISHFFKPITLTFSNKSTIEVSVSPRCASRILRLDPREFSRDHIREGTWNELACAARELLEKSRTLYIRVETNIDENSFTFAPNYACAINFSY</sequence>
<name>A7SBY0_NEMVE</name>
<evidence type="ECO:0000313" key="5">
    <source>
        <dbReference type="EMBL" id="EDO38780.1"/>
    </source>
</evidence>
<feature type="domain" description="Shieldin complex subunit 2 C-terminal" evidence="2">
    <location>
        <begin position="554"/>
        <end position="675"/>
    </location>
</feature>
<dbReference type="Pfam" id="PF22779">
    <property type="entry name" value="OB_SHLD2_2nd"/>
    <property type="match status" value="1"/>
</dbReference>
<dbReference type="OMA" id="NDINSHE"/>
<dbReference type="eggNOG" id="ENOG502QW94">
    <property type="taxonomic scope" value="Eukaryota"/>
</dbReference>
<dbReference type="InterPro" id="IPR031589">
    <property type="entry name" value="SHLD2_C"/>
</dbReference>
<dbReference type="InterPro" id="IPR053944">
    <property type="entry name" value="SHLD2_OB2"/>
</dbReference>
<evidence type="ECO:0000256" key="1">
    <source>
        <dbReference type="SAM" id="MobiDB-lite"/>
    </source>
</evidence>
<evidence type="ECO:0000259" key="2">
    <source>
        <dbReference type="Pfam" id="PF15793"/>
    </source>
</evidence>
<protein>
    <recommendedName>
        <fullName evidence="7">Shieldin complex subunit 2 C-terminal domain-containing protein</fullName>
    </recommendedName>
</protein>
<dbReference type="SUPFAM" id="SSF50249">
    <property type="entry name" value="Nucleic acid-binding proteins"/>
    <property type="match status" value="1"/>
</dbReference>
<dbReference type="GO" id="GO:0005634">
    <property type="term" value="C:nucleus"/>
    <property type="evidence" value="ECO:0000318"/>
    <property type="project" value="GO_Central"/>
</dbReference>
<dbReference type="InterPro" id="IPR029715">
    <property type="entry name" value="FAM35A"/>
</dbReference>
<dbReference type="GO" id="GO:0010569">
    <property type="term" value="P:regulation of double-strand break repair via homologous recombination"/>
    <property type="evidence" value="ECO:0000318"/>
    <property type="project" value="GO_Central"/>
</dbReference>
<dbReference type="Pfam" id="PF15793">
    <property type="entry name" value="SHLD2_C"/>
    <property type="match status" value="1"/>
</dbReference>
<keyword evidence="6" id="KW-1185">Reference proteome</keyword>
<dbReference type="Proteomes" id="UP000001593">
    <property type="component" value="Unassembled WGS sequence"/>
</dbReference>
<dbReference type="EMBL" id="DS469619">
    <property type="protein sequence ID" value="EDO38780.1"/>
    <property type="molecule type" value="Genomic_DNA"/>
</dbReference>
<evidence type="ECO:0000259" key="4">
    <source>
        <dbReference type="Pfam" id="PF22779"/>
    </source>
</evidence>
<dbReference type="Gene3D" id="2.40.50.140">
    <property type="entry name" value="Nucleic acid-binding proteins"/>
    <property type="match status" value="1"/>
</dbReference>